<dbReference type="GO" id="GO:0071972">
    <property type="term" value="F:peptidoglycan L,D-transpeptidase activity"/>
    <property type="evidence" value="ECO:0007669"/>
    <property type="project" value="TreeGrafter"/>
</dbReference>
<sequence length="645" mass="72700">MAKQRQTIRDHTAEANLFTSRALISVVVVTSFMLLILGNLYDLQVRQFEDYQTRSNGNRIKLLPVAPNRGLVYDRNGTILAENRPVFSLEIIPEEVSDLEATLVALGELMTLTDSEIKRFQKERKRQRRFKPVALRSQLTHDDVALFSANQHRFPGVTIEARLSRFYPFRDTLTHMLGYVSKINKRDLEKLQDSGQEANYAATHDIGKQGVEKYHEKILHGQVGYQQVEVNSQGRIIRVLDFQPPTPGSDIVLNIDIELQKKAQEELAGRPGAIVITDTRDGGVLALYSSPSYDPNLFVHGISQKNYSALLNSRRSPLLNRTTQGRYPPASTIKPHLALLGLEEEIIDEKTKIRDRGVYKLRNVAHRWRDWKKGGHGIVDVTKSVEISCDTFYYDLAYRLGIDRIHESMTMFGFGEYSGIDLHEESAANLPSRGWKRARFNEPWYIGDTISVGIGQGYWNATPLQIAQSINTLVNKGVRYTPRLLKGYLVEDQVIDEPVIMKEPVVVKNEKNWDVVLDSLYGTVNREHGTAYRAFRKTEYISAGKTGTAQLFTVAQDAEYEEENVAKELRDNAMYVGYAPYDAPEISIAVTIENAGGGSANAAPLARNVMDFYFSQKKGIVASSHIEQVKTDVQNRTIEAISGGE</sequence>
<feature type="domain" description="Penicillin-binding protein dimerisation" evidence="16">
    <location>
        <begin position="65"/>
        <end position="240"/>
    </location>
</feature>
<comment type="function">
    <text evidence="14">Catalyzes cross-linking of the peptidoglycan cell wall.</text>
</comment>
<dbReference type="GO" id="GO:0008360">
    <property type="term" value="P:regulation of cell shape"/>
    <property type="evidence" value="ECO:0007669"/>
    <property type="project" value="UniProtKB-KW"/>
</dbReference>
<evidence type="ECO:0000313" key="18">
    <source>
        <dbReference type="Proteomes" id="UP001156601"/>
    </source>
</evidence>
<keyword evidence="8 14" id="KW-0378">Hydrolase</keyword>
<feature type="active site" description="Acyl-ester intermediate" evidence="14">
    <location>
        <position position="331"/>
    </location>
</feature>
<organism evidence="17 18">
    <name type="scientific">Agaribacter marinus</name>
    <dbReference type="NCBI Taxonomy" id="1431249"/>
    <lineage>
        <taxon>Bacteria</taxon>
        <taxon>Pseudomonadati</taxon>
        <taxon>Pseudomonadota</taxon>
        <taxon>Gammaproteobacteria</taxon>
        <taxon>Alteromonadales</taxon>
        <taxon>Alteromonadaceae</taxon>
        <taxon>Agaribacter</taxon>
    </lineage>
</organism>
<dbReference type="GO" id="GO:0008270">
    <property type="term" value="F:zinc ion binding"/>
    <property type="evidence" value="ECO:0007669"/>
    <property type="project" value="UniProtKB-UniRule"/>
</dbReference>
<dbReference type="InterPro" id="IPR012338">
    <property type="entry name" value="Beta-lactam/transpept-like"/>
</dbReference>
<keyword evidence="14" id="KW-0862">Zinc</keyword>
<evidence type="ECO:0000259" key="15">
    <source>
        <dbReference type="Pfam" id="PF00905"/>
    </source>
</evidence>
<dbReference type="HAMAP" id="MF_02081">
    <property type="entry name" value="MrdA_transpept"/>
    <property type="match status" value="1"/>
</dbReference>
<reference evidence="17" key="1">
    <citation type="journal article" date="2014" name="Int. J. Syst. Evol. Microbiol.">
        <title>Complete genome sequence of Corynebacterium casei LMG S-19264T (=DSM 44701T), isolated from a smear-ripened cheese.</title>
        <authorList>
            <consortium name="US DOE Joint Genome Institute (JGI-PGF)"/>
            <person name="Walter F."/>
            <person name="Albersmeier A."/>
            <person name="Kalinowski J."/>
            <person name="Ruckert C."/>
        </authorList>
    </citation>
    <scope>NUCLEOTIDE SEQUENCE</scope>
    <source>
        <strain evidence="17">NBRC 110023</strain>
    </source>
</reference>
<evidence type="ECO:0000256" key="10">
    <source>
        <dbReference type="ARBA" id="ARBA00022984"/>
    </source>
</evidence>
<keyword evidence="9 14" id="KW-0133">Cell shape</keyword>
<comment type="similarity">
    <text evidence="14">Belongs to the transpeptidase family. MrdA subfamily.</text>
</comment>
<comment type="subcellular location">
    <subcellularLocation>
        <location evidence="14">Cell inner membrane</location>
        <topology evidence="14">Single-pass membrane protein</topology>
    </subcellularLocation>
    <subcellularLocation>
        <location evidence="2">Cell membrane</location>
    </subcellularLocation>
    <subcellularLocation>
        <location evidence="1">Membrane</location>
        <topology evidence="1">Single-pass membrane protein</topology>
    </subcellularLocation>
</comment>
<evidence type="ECO:0000256" key="14">
    <source>
        <dbReference type="HAMAP-Rule" id="MF_02081"/>
    </source>
</evidence>
<dbReference type="GO" id="GO:0006508">
    <property type="term" value="P:proteolysis"/>
    <property type="evidence" value="ECO:0007669"/>
    <property type="project" value="UniProtKB-KW"/>
</dbReference>
<keyword evidence="5 14" id="KW-0121">Carboxypeptidase</keyword>
<dbReference type="RefSeq" id="WP_284216785.1">
    <property type="nucleotide sequence ID" value="NZ_BSOT01000005.1"/>
</dbReference>
<evidence type="ECO:0000259" key="16">
    <source>
        <dbReference type="Pfam" id="PF03717"/>
    </source>
</evidence>
<dbReference type="InterPro" id="IPR036138">
    <property type="entry name" value="PBP_dimer_sf"/>
</dbReference>
<dbReference type="GO" id="GO:0009252">
    <property type="term" value="P:peptidoglycan biosynthetic process"/>
    <property type="evidence" value="ECO:0007669"/>
    <property type="project" value="UniProtKB-UniRule"/>
</dbReference>
<evidence type="ECO:0000256" key="5">
    <source>
        <dbReference type="ARBA" id="ARBA00022645"/>
    </source>
</evidence>
<gene>
    <name evidence="14" type="primary">mrdA</name>
    <name evidence="17" type="ORF">GCM10007852_13990</name>
</gene>
<comment type="pathway">
    <text evidence="14">Cell wall biogenesis; peptidoglycan biosynthesis.</text>
</comment>
<comment type="caution">
    <text evidence="17">The sequence shown here is derived from an EMBL/GenBank/DDBJ whole genome shotgun (WGS) entry which is preliminary data.</text>
</comment>
<evidence type="ECO:0000256" key="6">
    <source>
        <dbReference type="ARBA" id="ARBA00022670"/>
    </source>
</evidence>
<dbReference type="PANTHER" id="PTHR30627:SF2">
    <property type="entry name" value="PEPTIDOGLYCAN D,D-TRANSPEPTIDASE MRDA"/>
    <property type="match status" value="1"/>
</dbReference>
<accession>A0AA37SVG7</accession>
<keyword evidence="6 14" id="KW-0645">Protease</keyword>
<dbReference type="NCBIfam" id="TIGR03423">
    <property type="entry name" value="pbp2_mrdA"/>
    <property type="match status" value="1"/>
</dbReference>
<keyword evidence="4 14" id="KW-0997">Cell inner membrane</keyword>
<evidence type="ECO:0000256" key="11">
    <source>
        <dbReference type="ARBA" id="ARBA00022989"/>
    </source>
</evidence>
<dbReference type="Gene3D" id="3.30.1390.30">
    <property type="entry name" value="Penicillin-binding protein 2a, domain 3"/>
    <property type="match status" value="1"/>
</dbReference>
<evidence type="ECO:0000256" key="1">
    <source>
        <dbReference type="ARBA" id="ARBA00004167"/>
    </source>
</evidence>
<dbReference type="Proteomes" id="UP001156601">
    <property type="component" value="Unassembled WGS sequence"/>
</dbReference>
<proteinExistence type="inferred from homology"/>
<keyword evidence="10 14" id="KW-0573">Peptidoglycan synthesis</keyword>
<evidence type="ECO:0000256" key="9">
    <source>
        <dbReference type="ARBA" id="ARBA00022960"/>
    </source>
</evidence>
<feature type="binding site" evidence="14">
    <location>
        <position position="355"/>
    </location>
    <ligand>
        <name>Zn(2+)</name>
        <dbReference type="ChEBI" id="CHEBI:29105"/>
    </ligand>
</feature>
<feature type="transmembrane region" description="Helical" evidence="14">
    <location>
        <begin position="21"/>
        <end position="41"/>
    </location>
</feature>
<dbReference type="Pfam" id="PF03717">
    <property type="entry name" value="PBP_dimer"/>
    <property type="match status" value="1"/>
</dbReference>
<evidence type="ECO:0000256" key="4">
    <source>
        <dbReference type="ARBA" id="ARBA00022519"/>
    </source>
</evidence>
<feature type="binding site" evidence="14">
    <location>
        <position position="389"/>
    </location>
    <ligand>
        <name>Zn(2+)</name>
        <dbReference type="ChEBI" id="CHEBI:29105"/>
    </ligand>
</feature>
<dbReference type="SUPFAM" id="SSF56601">
    <property type="entry name" value="beta-lactamase/transpeptidase-like"/>
    <property type="match status" value="1"/>
</dbReference>
<comment type="catalytic activity">
    <reaction evidence="14">
        <text>Preferential cleavage: (Ac)2-L-Lys-D-Ala-|-D-Ala. Also transpeptidation of peptidyl-alanyl moieties that are N-acyl substituents of D-alanine.</text>
        <dbReference type="EC" id="3.4.16.4"/>
    </reaction>
</comment>
<evidence type="ECO:0000313" key="17">
    <source>
        <dbReference type="EMBL" id="GLR70491.1"/>
    </source>
</evidence>
<keyword evidence="7 14" id="KW-0812">Transmembrane</keyword>
<dbReference type="PANTHER" id="PTHR30627">
    <property type="entry name" value="PEPTIDOGLYCAN D,D-TRANSPEPTIDASE"/>
    <property type="match status" value="1"/>
</dbReference>
<dbReference type="GO" id="GO:0071555">
    <property type="term" value="P:cell wall organization"/>
    <property type="evidence" value="ECO:0007669"/>
    <property type="project" value="UniProtKB-KW"/>
</dbReference>
<dbReference type="Gene3D" id="3.90.1310.10">
    <property type="entry name" value="Penicillin-binding protein 2a (Domain 2)"/>
    <property type="match status" value="1"/>
</dbReference>
<dbReference type="InterPro" id="IPR050515">
    <property type="entry name" value="Beta-lactam/transpept"/>
</dbReference>
<keyword evidence="13 14" id="KW-0961">Cell wall biogenesis/degradation</keyword>
<comment type="cofactor">
    <cofactor evidence="14">
        <name>Zn(2+)</name>
        <dbReference type="ChEBI" id="CHEBI:29105"/>
    </cofactor>
    <text evidence="14">Binds one Zn(2+) ion per subunit.</text>
</comment>
<dbReference type="GO" id="GO:0005886">
    <property type="term" value="C:plasma membrane"/>
    <property type="evidence" value="ECO:0007669"/>
    <property type="project" value="UniProtKB-SubCell"/>
</dbReference>
<dbReference type="GO" id="GO:0009002">
    <property type="term" value="F:serine-type D-Ala-D-Ala carboxypeptidase activity"/>
    <property type="evidence" value="ECO:0007669"/>
    <property type="project" value="UniProtKB-UniRule"/>
</dbReference>
<evidence type="ECO:0000256" key="7">
    <source>
        <dbReference type="ARBA" id="ARBA00022692"/>
    </source>
</evidence>
<dbReference type="Pfam" id="PF00905">
    <property type="entry name" value="Transpeptidase"/>
    <property type="match status" value="1"/>
</dbReference>
<keyword evidence="3 14" id="KW-1003">Cell membrane</keyword>
<dbReference type="InterPro" id="IPR005311">
    <property type="entry name" value="PBP_dimer"/>
</dbReference>
<feature type="binding site" evidence="14">
    <location>
        <position position="370"/>
    </location>
    <ligand>
        <name>Zn(2+)</name>
        <dbReference type="ChEBI" id="CHEBI:29105"/>
    </ligand>
</feature>
<name>A0AA37SVG7_9ALTE</name>
<reference evidence="17" key="2">
    <citation type="submission" date="2023-01" db="EMBL/GenBank/DDBJ databases">
        <title>Draft genome sequence of Agaribacter marinus strain NBRC 110023.</title>
        <authorList>
            <person name="Sun Q."/>
            <person name="Mori K."/>
        </authorList>
    </citation>
    <scope>NUCLEOTIDE SEQUENCE</scope>
    <source>
        <strain evidence="17">NBRC 110023</strain>
    </source>
</reference>
<dbReference type="Gene3D" id="3.40.710.10">
    <property type="entry name" value="DD-peptidase/beta-lactamase superfamily"/>
    <property type="match status" value="1"/>
</dbReference>
<evidence type="ECO:0000256" key="3">
    <source>
        <dbReference type="ARBA" id="ARBA00022475"/>
    </source>
</evidence>
<protein>
    <recommendedName>
        <fullName evidence="14">Peptidoglycan D,D-transpeptidase MrdA</fullName>
        <ecNumber evidence="14">3.4.16.4</ecNumber>
    </recommendedName>
    <alternativeName>
        <fullName evidence="14">Penicillin-binding protein 2</fullName>
        <shortName evidence="14">PBP-2</shortName>
    </alternativeName>
</protein>
<keyword evidence="11 14" id="KW-1133">Transmembrane helix</keyword>
<evidence type="ECO:0000256" key="8">
    <source>
        <dbReference type="ARBA" id="ARBA00022801"/>
    </source>
</evidence>
<dbReference type="EMBL" id="BSOT01000005">
    <property type="protein sequence ID" value="GLR70491.1"/>
    <property type="molecule type" value="Genomic_DNA"/>
</dbReference>
<keyword evidence="14" id="KW-0479">Metal-binding</keyword>
<dbReference type="InterPro" id="IPR001460">
    <property type="entry name" value="PCN-bd_Tpept"/>
</dbReference>
<feature type="domain" description="Penicillin-binding protein transpeptidase" evidence="15">
    <location>
        <begin position="272"/>
        <end position="611"/>
    </location>
</feature>
<evidence type="ECO:0000256" key="12">
    <source>
        <dbReference type="ARBA" id="ARBA00023136"/>
    </source>
</evidence>
<feature type="binding site" evidence="14">
    <location>
        <position position="376"/>
    </location>
    <ligand>
        <name>Zn(2+)</name>
        <dbReference type="ChEBI" id="CHEBI:29105"/>
    </ligand>
</feature>
<evidence type="ECO:0000256" key="2">
    <source>
        <dbReference type="ARBA" id="ARBA00004236"/>
    </source>
</evidence>
<keyword evidence="18" id="KW-1185">Reference proteome</keyword>
<dbReference type="EC" id="3.4.16.4" evidence="14"/>
<dbReference type="AlphaFoldDB" id="A0AA37SVG7"/>
<dbReference type="InterPro" id="IPR017790">
    <property type="entry name" value="Penicillin-binding_protein_2"/>
</dbReference>
<evidence type="ECO:0000256" key="13">
    <source>
        <dbReference type="ARBA" id="ARBA00023316"/>
    </source>
</evidence>
<dbReference type="SUPFAM" id="SSF56519">
    <property type="entry name" value="Penicillin binding protein dimerisation domain"/>
    <property type="match status" value="1"/>
</dbReference>
<keyword evidence="12 14" id="KW-0472">Membrane</keyword>
<dbReference type="GO" id="GO:0008658">
    <property type="term" value="F:penicillin binding"/>
    <property type="evidence" value="ECO:0007669"/>
    <property type="project" value="UniProtKB-UniRule"/>
</dbReference>